<dbReference type="PANTHER" id="PTHR18839">
    <property type="entry name" value="MITOTIC INTERACTOR AND SUBSTRATE OF PLK1 MISP FAMILY MEMBER"/>
    <property type="match status" value="1"/>
</dbReference>
<feature type="region of interest" description="Disordered" evidence="1">
    <location>
        <begin position="92"/>
        <end position="131"/>
    </location>
</feature>
<feature type="region of interest" description="Disordered" evidence="1">
    <location>
        <begin position="203"/>
        <end position="228"/>
    </location>
</feature>
<dbReference type="AlphaFoldDB" id="A0A8C5WHW0"/>
<organism evidence="2 3">
    <name type="scientific">Leptobrachium leishanense</name>
    <name type="common">Leishan spiny toad</name>
    <dbReference type="NCBI Taxonomy" id="445787"/>
    <lineage>
        <taxon>Eukaryota</taxon>
        <taxon>Metazoa</taxon>
        <taxon>Chordata</taxon>
        <taxon>Craniata</taxon>
        <taxon>Vertebrata</taxon>
        <taxon>Euteleostomi</taxon>
        <taxon>Amphibia</taxon>
        <taxon>Batrachia</taxon>
        <taxon>Anura</taxon>
        <taxon>Pelobatoidea</taxon>
        <taxon>Megophryidae</taxon>
        <taxon>Leptobrachium</taxon>
    </lineage>
</organism>
<dbReference type="InterPro" id="IPR042779">
    <property type="entry name" value="MISP/MISP3-like"/>
</dbReference>
<evidence type="ECO:0008006" key="4">
    <source>
        <dbReference type="Google" id="ProtNLM"/>
    </source>
</evidence>
<feature type="compositionally biased region" description="Polar residues" evidence="1">
    <location>
        <begin position="637"/>
        <end position="651"/>
    </location>
</feature>
<feature type="compositionally biased region" description="Low complexity" evidence="1">
    <location>
        <begin position="203"/>
        <end position="218"/>
    </location>
</feature>
<name>A0A8C5WHW0_9ANUR</name>
<evidence type="ECO:0000313" key="3">
    <source>
        <dbReference type="Proteomes" id="UP000694569"/>
    </source>
</evidence>
<dbReference type="PANTHER" id="PTHR18839:SF8">
    <property type="entry name" value="MITOTIC INTERACTOR AND SUBSTRATE OF PLK1 ISOFORM X1"/>
    <property type="match status" value="1"/>
</dbReference>
<reference evidence="2" key="2">
    <citation type="submission" date="2025-09" db="UniProtKB">
        <authorList>
            <consortium name="Ensembl"/>
        </authorList>
    </citation>
    <scope>IDENTIFICATION</scope>
</reference>
<dbReference type="Proteomes" id="UP000694569">
    <property type="component" value="Unplaced"/>
</dbReference>
<dbReference type="Ensembl" id="ENSLLET00000040821.1">
    <property type="protein sequence ID" value="ENSLLEP00000039241.1"/>
    <property type="gene ID" value="ENSLLEG00000024931.1"/>
</dbReference>
<dbReference type="OrthoDB" id="9449914at2759"/>
<feature type="compositionally biased region" description="Basic and acidic residues" evidence="1">
    <location>
        <begin position="167"/>
        <end position="183"/>
    </location>
</feature>
<evidence type="ECO:0000256" key="1">
    <source>
        <dbReference type="SAM" id="MobiDB-lite"/>
    </source>
</evidence>
<sequence>MLKYPAPWQVLCGGLERREQVHVNAEAKTLTDELGSSQPDGQNDYEDTSEVITNQNNNEDTLIQYTLTVTEQQVDSEASDSTMDRVTRRQIFSLSSSGNKPTLNEESEVKISTTHEHDQSADDTNKNMQDRDRKLRLLKEDQRFGVRAYLPETSPTKLFAGDEDDDGQPRSREFTPENAKEFERERREIIKKQVQRKSMNIEQISTQQDADTTSSTIDHNGLDNEPDKMNVDRVQINFEAARKQFLQLEKNQNALPISPQRKSRTTRHNYRSINENYMSPEMNEMEDNQEVPLKVKAQQNESSRALEVNGRERSSSLLRKQFFSELPADERDSVREDKLRDVREMVHSPEIPLESENIPNPSHETPIEREIRLALEREESLRKERGIPSVIETKEMVEIVKNQGFLQPSDAQTYKKSKDRSRSAIFLQREIEKEAKREADLKSEGKVAGLYDKGSAQELDERRKLFEQLDDVPVQPQTIKKISRANTVDLDTNYGISLVDGKQTSESTNWTVLDAPLNGRDTSKPMQLNFNRSRRQSADDILDFNQPTYSLEKEAPSAKIVLANFHIQPWKMKLQVKAEEDTEQSPKWTEKARDDTIPVAIYNTRLRPLSRNVIEKEIQETLERDRELQEQRRKSDASSFGTSMDYQSATEGKSDESNRWSAVPRGSKSSDSESPVLVFKPTIVPKFFATESSKSIRNGDDYRWLLCAVICGCSVFDGVFGGANPDVFAGFSAFAGFCVCWHKAK</sequence>
<reference evidence="2" key="1">
    <citation type="submission" date="2025-08" db="UniProtKB">
        <authorList>
            <consortium name="Ensembl"/>
        </authorList>
    </citation>
    <scope>IDENTIFICATION</scope>
</reference>
<feature type="compositionally biased region" description="Basic and acidic residues" evidence="1">
    <location>
        <begin position="107"/>
        <end position="131"/>
    </location>
</feature>
<feature type="compositionally biased region" description="Polar residues" evidence="1">
    <location>
        <begin position="92"/>
        <end position="104"/>
    </location>
</feature>
<proteinExistence type="predicted"/>
<protein>
    <recommendedName>
        <fullName evidence="4">A-kinase anchor protein 2 C-terminal domain-containing protein</fullName>
    </recommendedName>
</protein>
<accession>A0A8C5WHW0</accession>
<feature type="compositionally biased region" description="Basic and acidic residues" evidence="1">
    <location>
        <begin position="622"/>
        <end position="636"/>
    </location>
</feature>
<dbReference type="GeneTree" id="ENSGT00940000154739"/>
<feature type="region of interest" description="Disordered" evidence="1">
    <location>
        <begin position="154"/>
        <end position="183"/>
    </location>
</feature>
<keyword evidence="3" id="KW-1185">Reference proteome</keyword>
<evidence type="ECO:0000313" key="2">
    <source>
        <dbReference type="Ensembl" id="ENSLLEP00000039241.1"/>
    </source>
</evidence>
<feature type="region of interest" description="Disordered" evidence="1">
    <location>
        <begin position="622"/>
        <end position="674"/>
    </location>
</feature>